<dbReference type="InterPro" id="IPR006143">
    <property type="entry name" value="RND_pump_MFP"/>
</dbReference>
<reference evidence="8 9" key="1">
    <citation type="submission" date="2018-02" db="EMBL/GenBank/DDBJ databases">
        <title>Subsurface microbial communities from deep shales in Ohio and West Virginia, USA.</title>
        <authorList>
            <person name="Wrighton K."/>
        </authorList>
    </citation>
    <scope>NUCLEOTIDE SEQUENCE [LARGE SCALE GENOMIC DNA]</scope>
    <source>
        <strain evidence="8 9">OWC-G53F</strain>
    </source>
</reference>
<dbReference type="Gene3D" id="1.10.287.470">
    <property type="entry name" value="Helix hairpin bin"/>
    <property type="match status" value="1"/>
</dbReference>
<feature type="domain" description="Multidrug resistance protein MdtA-like C-terminal permuted SH3" evidence="7">
    <location>
        <begin position="303"/>
        <end position="362"/>
    </location>
</feature>
<proteinExistence type="inferred from homology"/>
<dbReference type="AlphaFoldDB" id="A0A2S6GPY8"/>
<dbReference type="Gene3D" id="2.40.30.170">
    <property type="match status" value="1"/>
</dbReference>
<evidence type="ECO:0000259" key="4">
    <source>
        <dbReference type="Pfam" id="PF25876"/>
    </source>
</evidence>
<keyword evidence="9" id="KW-1185">Reference proteome</keyword>
<evidence type="ECO:0000313" key="8">
    <source>
        <dbReference type="EMBL" id="PPK67266.1"/>
    </source>
</evidence>
<comment type="caution">
    <text evidence="8">The sequence shown here is derived from an EMBL/GenBank/DDBJ whole genome shotgun (WGS) entry which is preliminary data.</text>
</comment>
<dbReference type="Gene3D" id="2.40.50.100">
    <property type="match status" value="1"/>
</dbReference>
<dbReference type="Gene3D" id="2.40.420.20">
    <property type="match status" value="1"/>
</dbReference>
<dbReference type="PROSITE" id="PS51257">
    <property type="entry name" value="PROKAR_LIPOPROTEIN"/>
    <property type="match status" value="1"/>
</dbReference>
<evidence type="ECO:0000313" key="9">
    <source>
        <dbReference type="Proteomes" id="UP000238071"/>
    </source>
</evidence>
<dbReference type="GO" id="GO:0046677">
    <property type="term" value="P:response to antibiotic"/>
    <property type="evidence" value="ECO:0007669"/>
    <property type="project" value="TreeGrafter"/>
</dbReference>
<feature type="domain" description="Multidrug resistance protein MdtA-like barrel-sandwich hybrid" evidence="5">
    <location>
        <begin position="62"/>
        <end position="203"/>
    </location>
</feature>
<feature type="chain" id="PRO_5015559070" evidence="3">
    <location>
        <begin position="30"/>
        <end position="385"/>
    </location>
</feature>
<dbReference type="Pfam" id="PF25917">
    <property type="entry name" value="BSH_RND"/>
    <property type="match status" value="1"/>
</dbReference>
<feature type="signal peptide" evidence="3">
    <location>
        <begin position="1"/>
        <end position="29"/>
    </location>
</feature>
<dbReference type="GO" id="GO:0022857">
    <property type="term" value="F:transmembrane transporter activity"/>
    <property type="evidence" value="ECO:0007669"/>
    <property type="project" value="InterPro"/>
</dbReference>
<dbReference type="InterPro" id="IPR058625">
    <property type="entry name" value="MdtA-like_BSH"/>
</dbReference>
<evidence type="ECO:0000256" key="1">
    <source>
        <dbReference type="ARBA" id="ARBA00004519"/>
    </source>
</evidence>
<evidence type="ECO:0000256" key="2">
    <source>
        <dbReference type="ARBA" id="ARBA00009477"/>
    </source>
</evidence>
<dbReference type="SUPFAM" id="SSF111369">
    <property type="entry name" value="HlyD-like secretion proteins"/>
    <property type="match status" value="1"/>
</dbReference>
<evidence type="ECO:0000256" key="3">
    <source>
        <dbReference type="SAM" id="SignalP"/>
    </source>
</evidence>
<dbReference type="PANTHER" id="PTHR30158">
    <property type="entry name" value="ACRA/E-RELATED COMPONENT OF DRUG EFFLUX TRANSPORTER"/>
    <property type="match status" value="1"/>
</dbReference>
<organism evidence="8 9">
    <name type="scientific">Methylobacter tundripaludum</name>
    <dbReference type="NCBI Taxonomy" id="173365"/>
    <lineage>
        <taxon>Bacteria</taxon>
        <taxon>Pseudomonadati</taxon>
        <taxon>Pseudomonadota</taxon>
        <taxon>Gammaproteobacteria</taxon>
        <taxon>Methylococcales</taxon>
        <taxon>Methylococcaceae</taxon>
        <taxon>Methylobacter</taxon>
    </lineage>
</organism>
<feature type="domain" description="Multidrug resistance protein MdtA-like beta-barrel" evidence="6">
    <location>
        <begin position="209"/>
        <end position="297"/>
    </location>
</feature>
<gene>
    <name evidence="8" type="ORF">B0F88_11413</name>
</gene>
<dbReference type="FunFam" id="2.40.420.20:FF:000001">
    <property type="entry name" value="Efflux RND transporter periplasmic adaptor subunit"/>
    <property type="match status" value="1"/>
</dbReference>
<evidence type="ECO:0000259" key="5">
    <source>
        <dbReference type="Pfam" id="PF25917"/>
    </source>
</evidence>
<dbReference type="OrthoDB" id="9800613at2"/>
<dbReference type="Proteomes" id="UP000238071">
    <property type="component" value="Unassembled WGS sequence"/>
</dbReference>
<name>A0A2S6GPY8_9GAMM</name>
<keyword evidence="3" id="KW-0732">Signal</keyword>
<sequence length="385" mass="42419">MKLNSRLPILWTLLCQLALVLAACQEQHATPEFSPPEVIIQRIEERTIPIEWEFVGQTESSRLVEIRTRVEGVLEKRLYEEGTLVQKEQVLFQLDERPFAAALEGTKGTLVQQEARQQNAKRNVVRLKNLISQNAVSQKDVDDADSDLAEADAAVLTARANVTAAELNLSYTTIKSPLTGISGRTTKADGSFVSPGQDGLLTTVTQTDPIWVKFNVSETRLLKNNEDVVNKRLLIPENANFVVELHIADGSVYPLSGKMDFSEKKISIETGTSSFRAVFANPDLKLVPGQFVRVKLKGAIRPNAILVPQRAVLQGQQGKYLYVVGADNRVEIRPVEMGDWYGDDWIIESGLKNGEQVVVDGMSHVVPNMPVKPQQPAGVPSGGQS</sequence>
<dbReference type="GO" id="GO:0005886">
    <property type="term" value="C:plasma membrane"/>
    <property type="evidence" value="ECO:0007669"/>
    <property type="project" value="UniProtKB-SubCell"/>
</dbReference>
<dbReference type="EMBL" id="PTIY01000014">
    <property type="protein sequence ID" value="PPK67266.1"/>
    <property type="molecule type" value="Genomic_DNA"/>
</dbReference>
<dbReference type="Pfam" id="PF25967">
    <property type="entry name" value="RND-MFP_C"/>
    <property type="match status" value="1"/>
</dbReference>
<accession>A0A2S6GPY8</accession>
<comment type="subcellular location">
    <subcellularLocation>
        <location evidence="1">Cell inner membrane</location>
        <topology evidence="1">Lipid-anchor</topology>
    </subcellularLocation>
</comment>
<dbReference type="Pfam" id="PF25944">
    <property type="entry name" value="Beta-barrel_RND"/>
    <property type="match status" value="1"/>
</dbReference>
<comment type="similarity">
    <text evidence="2">Belongs to the membrane fusion protein (MFP) (TC 8.A.1) family.</text>
</comment>
<evidence type="ECO:0000259" key="7">
    <source>
        <dbReference type="Pfam" id="PF25967"/>
    </source>
</evidence>
<feature type="domain" description="Multidrug resistance protein MdtA-like alpha-helical hairpin" evidence="4">
    <location>
        <begin position="104"/>
        <end position="172"/>
    </location>
</feature>
<protein>
    <submittedName>
        <fullName evidence="8">Membrane fusion protein (Multidrug efflux system)</fullName>
    </submittedName>
</protein>
<dbReference type="Pfam" id="PF25876">
    <property type="entry name" value="HH_MFP_RND"/>
    <property type="match status" value="1"/>
</dbReference>
<evidence type="ECO:0000259" key="6">
    <source>
        <dbReference type="Pfam" id="PF25944"/>
    </source>
</evidence>
<dbReference type="InterPro" id="IPR058624">
    <property type="entry name" value="MdtA-like_HH"/>
</dbReference>
<dbReference type="InterPro" id="IPR058627">
    <property type="entry name" value="MdtA-like_C"/>
</dbReference>
<dbReference type="InterPro" id="IPR058626">
    <property type="entry name" value="MdtA-like_b-barrel"/>
</dbReference>
<dbReference type="NCBIfam" id="TIGR01730">
    <property type="entry name" value="RND_mfp"/>
    <property type="match status" value="1"/>
</dbReference>